<evidence type="ECO:0000256" key="3">
    <source>
        <dbReference type="ARBA" id="ARBA00022692"/>
    </source>
</evidence>
<accession>A0ABV1MBS1</accession>
<reference evidence="8" key="1">
    <citation type="submission" date="2024-06" db="EMBL/GenBank/DDBJ databases">
        <title>Genome sequence of Vogesella sp. MAHUQ-64.</title>
        <authorList>
            <person name="Huq M.A."/>
        </authorList>
    </citation>
    <scope>NUCLEOTIDE SEQUENCE</scope>
    <source>
        <strain evidence="8">MAHUQ-64</strain>
    </source>
</reference>
<dbReference type="PANTHER" id="PTHR42718">
    <property type="entry name" value="MAJOR FACILITATOR SUPERFAMILY MULTIDRUG TRANSPORTER MFSC"/>
    <property type="match status" value="1"/>
</dbReference>
<feature type="transmembrane region" description="Helical" evidence="6">
    <location>
        <begin position="83"/>
        <end position="103"/>
    </location>
</feature>
<sequence>MSAPSLFAPPYTRHHLAIALIVLLEYLQSVMVAFGSHAVSLGVGATPQQFSLAAACYAAVAVLMILSHRWWVQRLGYRSMLRWSLLAFGGGALLCALASTPAAFIAARMVQALGGAAFFTASRVQIMHYRGPQRLQAMLFLPGGIMLGSGLAPMLAALLLSLTGWQALFLVMLPLVLLTDYLVRRAVPEHEPVENERPDRLHPWAIALLAAGVFLLQFVLERARFELWTHGALLWALGGVACLLLLLYLRHEWRRRSPLVPFRRFTSERYLWGMAVYGVGYLVVSGCGYVLPLYMAQGLGMDQLHSGLWLGLTGLLALPFAILHLQLMLRWPDVRRYLFAGALLLAAAALLLASITHDSPGWLLPAGLFLLHSLFMPFFLGTTAAATFSQVDETVFSHAYQVKNAMREVANAVGLSWGVIIMQQRSMAHAAERPAAESAQLVLQSGHDFFWLLALMAVVLALLLRLQRRFV</sequence>
<evidence type="ECO:0000313" key="8">
    <source>
        <dbReference type="EMBL" id="MEQ6292424.1"/>
    </source>
</evidence>
<dbReference type="Proteomes" id="UP001433638">
    <property type="component" value="Unassembled WGS sequence"/>
</dbReference>
<comment type="caution">
    <text evidence="8">The sequence shown here is derived from an EMBL/GenBank/DDBJ whole genome shotgun (WGS) entry which is preliminary data.</text>
</comment>
<feature type="domain" description="Major facilitator superfamily (MFS) profile" evidence="7">
    <location>
        <begin position="14"/>
        <end position="471"/>
    </location>
</feature>
<evidence type="ECO:0000259" key="7">
    <source>
        <dbReference type="PROSITE" id="PS50850"/>
    </source>
</evidence>
<feature type="transmembrane region" description="Helical" evidence="6">
    <location>
        <begin position="232"/>
        <end position="249"/>
    </location>
</feature>
<dbReference type="InterPro" id="IPR011701">
    <property type="entry name" value="MFS"/>
</dbReference>
<dbReference type="PANTHER" id="PTHR42718:SF9">
    <property type="entry name" value="MAJOR FACILITATOR SUPERFAMILY MULTIDRUG TRANSPORTER MFSC"/>
    <property type="match status" value="1"/>
</dbReference>
<feature type="transmembrane region" description="Helical" evidence="6">
    <location>
        <begin position="362"/>
        <end position="388"/>
    </location>
</feature>
<dbReference type="Pfam" id="PF07690">
    <property type="entry name" value="MFS_1"/>
    <property type="match status" value="1"/>
</dbReference>
<gene>
    <name evidence="8" type="ORF">ABNW52_17570</name>
</gene>
<feature type="transmembrane region" description="Helical" evidence="6">
    <location>
        <begin position="448"/>
        <end position="466"/>
    </location>
</feature>
<dbReference type="SUPFAM" id="SSF103473">
    <property type="entry name" value="MFS general substrate transporter"/>
    <property type="match status" value="1"/>
</dbReference>
<protein>
    <submittedName>
        <fullName evidence="8">MFS transporter</fullName>
    </submittedName>
</protein>
<keyword evidence="5 6" id="KW-0472">Membrane</keyword>
<keyword evidence="3 6" id="KW-0812">Transmembrane</keyword>
<proteinExistence type="predicted"/>
<feature type="transmembrane region" description="Helical" evidence="6">
    <location>
        <begin position="52"/>
        <end position="71"/>
    </location>
</feature>
<evidence type="ECO:0000256" key="2">
    <source>
        <dbReference type="ARBA" id="ARBA00022448"/>
    </source>
</evidence>
<keyword evidence="9" id="KW-1185">Reference proteome</keyword>
<keyword evidence="2" id="KW-0813">Transport</keyword>
<feature type="transmembrane region" description="Helical" evidence="6">
    <location>
        <begin position="337"/>
        <end position="356"/>
    </location>
</feature>
<feature type="transmembrane region" description="Helical" evidence="6">
    <location>
        <begin position="270"/>
        <end position="295"/>
    </location>
</feature>
<evidence type="ECO:0000256" key="5">
    <source>
        <dbReference type="ARBA" id="ARBA00023136"/>
    </source>
</evidence>
<dbReference type="Gene3D" id="1.20.1250.20">
    <property type="entry name" value="MFS general substrate transporter like domains"/>
    <property type="match status" value="1"/>
</dbReference>
<dbReference type="PROSITE" id="PS50850">
    <property type="entry name" value="MFS"/>
    <property type="match status" value="1"/>
</dbReference>
<dbReference type="InterPro" id="IPR020846">
    <property type="entry name" value="MFS_dom"/>
</dbReference>
<organism evidence="8 9">
    <name type="scientific">Vogesella oryzagri</name>
    <dbReference type="NCBI Taxonomy" id="3160864"/>
    <lineage>
        <taxon>Bacteria</taxon>
        <taxon>Pseudomonadati</taxon>
        <taxon>Pseudomonadota</taxon>
        <taxon>Betaproteobacteria</taxon>
        <taxon>Neisseriales</taxon>
        <taxon>Chromobacteriaceae</taxon>
        <taxon>Vogesella</taxon>
    </lineage>
</organism>
<name>A0ABV1MBS1_9NEIS</name>
<dbReference type="Gene3D" id="1.20.1720.10">
    <property type="entry name" value="Multidrug resistance protein D"/>
    <property type="match status" value="1"/>
</dbReference>
<feature type="transmembrane region" description="Helical" evidence="6">
    <location>
        <begin position="138"/>
        <end position="159"/>
    </location>
</feature>
<feature type="transmembrane region" description="Helical" evidence="6">
    <location>
        <begin position="204"/>
        <end position="220"/>
    </location>
</feature>
<evidence type="ECO:0000256" key="4">
    <source>
        <dbReference type="ARBA" id="ARBA00022989"/>
    </source>
</evidence>
<feature type="transmembrane region" description="Helical" evidence="6">
    <location>
        <begin position="165"/>
        <end position="183"/>
    </location>
</feature>
<evidence type="ECO:0000313" key="9">
    <source>
        <dbReference type="Proteomes" id="UP001433638"/>
    </source>
</evidence>
<dbReference type="RefSeq" id="WP_349590671.1">
    <property type="nucleotide sequence ID" value="NZ_JBEFLD010000010.1"/>
</dbReference>
<comment type="subcellular location">
    <subcellularLocation>
        <location evidence="1">Membrane</location>
        <topology evidence="1">Multi-pass membrane protein</topology>
    </subcellularLocation>
</comment>
<dbReference type="InterPro" id="IPR036259">
    <property type="entry name" value="MFS_trans_sf"/>
</dbReference>
<evidence type="ECO:0000256" key="1">
    <source>
        <dbReference type="ARBA" id="ARBA00004141"/>
    </source>
</evidence>
<dbReference type="EMBL" id="JBEFLD010000010">
    <property type="protein sequence ID" value="MEQ6292424.1"/>
    <property type="molecule type" value="Genomic_DNA"/>
</dbReference>
<evidence type="ECO:0000256" key="6">
    <source>
        <dbReference type="SAM" id="Phobius"/>
    </source>
</evidence>
<feature type="transmembrane region" description="Helical" evidence="6">
    <location>
        <begin position="307"/>
        <end position="325"/>
    </location>
</feature>
<keyword evidence="4 6" id="KW-1133">Transmembrane helix</keyword>